<sequence length="56" mass="6064">MSHKGKAGLSNGVSLGVQITGYGEMDLWLKALTALPEDQGSAPTWQIITIWDSSFR</sequence>
<name>A6JG63_RAT</name>
<evidence type="ECO:0000313" key="2">
    <source>
        <dbReference type="Proteomes" id="UP000234681"/>
    </source>
</evidence>
<evidence type="ECO:0000313" key="1">
    <source>
        <dbReference type="EMBL" id="EDL94719.1"/>
    </source>
</evidence>
<organism evidence="1 2">
    <name type="scientific">Rattus norvegicus</name>
    <name type="common">Rat</name>
    <dbReference type="NCBI Taxonomy" id="10116"/>
    <lineage>
        <taxon>Eukaryota</taxon>
        <taxon>Metazoa</taxon>
        <taxon>Chordata</taxon>
        <taxon>Craniata</taxon>
        <taxon>Vertebrata</taxon>
        <taxon>Euteleostomi</taxon>
        <taxon>Mammalia</taxon>
        <taxon>Eutheria</taxon>
        <taxon>Euarchontoglires</taxon>
        <taxon>Glires</taxon>
        <taxon>Rodentia</taxon>
        <taxon>Myomorpha</taxon>
        <taxon>Muroidea</taxon>
        <taxon>Muridae</taxon>
        <taxon>Murinae</taxon>
        <taxon>Rattus</taxon>
    </lineage>
</organism>
<dbReference type="AlphaFoldDB" id="A6JG63"/>
<reference evidence="2" key="1">
    <citation type="submission" date="2005-09" db="EMBL/GenBank/DDBJ databases">
        <authorList>
            <person name="Mural R.J."/>
            <person name="Li P.W."/>
            <person name="Adams M.D."/>
            <person name="Amanatides P.G."/>
            <person name="Baden-Tillson H."/>
            <person name="Barnstead M."/>
            <person name="Chin S.H."/>
            <person name="Dew I."/>
            <person name="Evans C.A."/>
            <person name="Ferriera S."/>
            <person name="Flanigan M."/>
            <person name="Fosler C."/>
            <person name="Glodek A."/>
            <person name="Gu Z."/>
            <person name="Holt R.A."/>
            <person name="Jennings D."/>
            <person name="Kraft C.L."/>
            <person name="Lu F."/>
            <person name="Nguyen T."/>
            <person name="Nusskern D.R."/>
            <person name="Pfannkoch C.M."/>
            <person name="Sitter C."/>
            <person name="Sutton G.G."/>
            <person name="Venter J.C."/>
            <person name="Wang Z."/>
            <person name="Woodage T."/>
            <person name="Zheng X.H."/>
            <person name="Zhong F."/>
        </authorList>
    </citation>
    <scope>NUCLEOTIDE SEQUENCE [LARGE SCALE GENOMIC DNA]</scope>
    <source>
        <strain>BN</strain>
        <strain evidence="2">Sprague-Dawley</strain>
    </source>
</reference>
<dbReference type="Proteomes" id="UP000234681">
    <property type="component" value="Chromosome 13"/>
</dbReference>
<gene>
    <name evidence="1" type="ORF">rCG_20347</name>
</gene>
<accession>A6JG63</accession>
<proteinExistence type="predicted"/>
<protein>
    <submittedName>
        <fullName evidence="1">RCG20347</fullName>
    </submittedName>
</protein>
<dbReference type="EMBL" id="CH473985">
    <property type="protein sequence ID" value="EDL94719.1"/>
    <property type="molecule type" value="Genomic_DNA"/>
</dbReference>